<protein>
    <submittedName>
        <fullName evidence="2">TniQ family protein</fullName>
    </submittedName>
</protein>
<sequence length="344" mass="37499">MTAAPRTLPLRLQPAEGEALDSWLEALAHRHHSPLGNLLEALGLPSPKGQQAPRCSSPTERTIKLRPHEISSIAHATGVEPARIARMTLAHFHGRALLLRERQPRVNRHILWGRASGSRFCPDCLASSGGRWQLTWRLGWSFACVHHLRLLADACPCCGNTQRDRPHQRTEIPHPGRCRRAGNCEPDDRRSALCGHDLTDVSTLTLPAGHFALRAQTLILDAITSGAAQFGVYARSPQPVAVALADVRTVASRLLATANSEELSSVVPGDLIDEHLSVPRGRRMALKRPGFMAPSTAVSTAVAITAVLKALSEPDIQQAGSIMRDLLRAMEREDRAVTASDIYH</sequence>
<dbReference type="InterPro" id="IPR009492">
    <property type="entry name" value="TniQ"/>
</dbReference>
<reference evidence="2 3" key="1">
    <citation type="submission" date="2019-10" db="EMBL/GenBank/DDBJ databases">
        <title>Streptomyces sp. strain GY16 isolated from leaves of Broussonetia papyrifera.</title>
        <authorList>
            <person name="Mo P."/>
        </authorList>
    </citation>
    <scope>NUCLEOTIDE SEQUENCE [LARGE SCALE GENOMIC DNA]</scope>
    <source>
        <strain evidence="2 3">GY16</strain>
    </source>
</reference>
<evidence type="ECO:0000313" key="2">
    <source>
        <dbReference type="EMBL" id="QFQ98808.1"/>
    </source>
</evidence>
<evidence type="ECO:0000259" key="1">
    <source>
        <dbReference type="Pfam" id="PF06527"/>
    </source>
</evidence>
<accession>A0A5P8K7N1</accession>
<keyword evidence="3" id="KW-1185">Reference proteome</keyword>
<dbReference type="EMBL" id="CP045096">
    <property type="protein sequence ID" value="QFQ98808.1"/>
    <property type="molecule type" value="Genomic_DNA"/>
</dbReference>
<feature type="domain" description="TniQ" evidence="1">
    <location>
        <begin position="9"/>
        <end position="151"/>
    </location>
</feature>
<name>A0A5P8K7N1_9ACTN</name>
<evidence type="ECO:0000313" key="3">
    <source>
        <dbReference type="Proteomes" id="UP000327294"/>
    </source>
</evidence>
<dbReference type="AlphaFoldDB" id="A0A5P8K7N1"/>
<proteinExistence type="predicted"/>
<gene>
    <name evidence="2" type="ORF">F9278_24540</name>
</gene>
<dbReference type="Pfam" id="PF06527">
    <property type="entry name" value="TniQ"/>
    <property type="match status" value="1"/>
</dbReference>
<dbReference type="Proteomes" id="UP000327294">
    <property type="component" value="Chromosome"/>
</dbReference>
<dbReference type="KEGG" id="sphv:F9278_24540"/>
<organism evidence="2 3">
    <name type="scientific">Streptomyces phaeolivaceus</name>
    <dbReference type="NCBI Taxonomy" id="2653200"/>
    <lineage>
        <taxon>Bacteria</taxon>
        <taxon>Bacillati</taxon>
        <taxon>Actinomycetota</taxon>
        <taxon>Actinomycetes</taxon>
        <taxon>Kitasatosporales</taxon>
        <taxon>Streptomycetaceae</taxon>
        <taxon>Streptomyces</taxon>
    </lineage>
</organism>